<dbReference type="Proteomes" id="UP000240717">
    <property type="component" value="Unassembled WGS sequence"/>
</dbReference>
<proteinExistence type="predicted"/>
<sequence>MKYFVPAWYNNDQWWRNLNQPFYIKNAMIEFDDSISLMSMHEKNDEDFKLLHLSFNPNLRLFLHKYDLYEANIWSLFDEIQGFEDIPPRSFQFEDLEWPDNTEFFYSPYLIQAMKAHYVSKIYFNQDGYLIVVDDFEHDIHQRRYIFDERGYLSAIRYYDELGHEQYQDYLTASGDVVLRENLETNVVQVMADHAHQFHSKTYPSMVDLITERLNTFCNQHMQANDKLIVSSHIAHNGIFNTLRDDVQVYYSIFSKRNRTIDQPLIKSMAHSNKWLVDTHENEHILHQLIETLDTKPEILRFTPFDTQILENLSSQLDETYIGVWIDGLNDDYLQILINDLITYIKRHPSYRLVILTKNSATQLQQWLSQLIQNVNETFNEEDEEDLAKSELIQAKSAEDFEELVQIQSVPFEYDVLKALSRLRIVIDLNDEPDLFLQIASISVRIPQINMHQSSYVTHLENGYLINSYADITTALDYFLSTLKHWNGAFTFNTNMIEDLSSGHIIEQLDHFLEGDNHAT</sequence>
<protein>
    <submittedName>
        <fullName evidence="1">Accessory Sec system protein Asp1</fullName>
    </submittedName>
</protein>
<evidence type="ECO:0000313" key="1">
    <source>
        <dbReference type="EMBL" id="PTI50794.1"/>
    </source>
</evidence>
<dbReference type="RefSeq" id="WP_107532595.1">
    <property type="nucleotide sequence ID" value="NZ_PZEV01000022.1"/>
</dbReference>
<accession>A0A2T4PZW6</accession>
<dbReference type="EMBL" id="PZEV01000022">
    <property type="protein sequence ID" value="PTI50794.1"/>
    <property type="molecule type" value="Genomic_DNA"/>
</dbReference>
<name>A0A2T4PZW6_STAWA</name>
<reference evidence="1 2" key="1">
    <citation type="journal article" date="2016" name="Front. Microbiol.">
        <title>Comprehensive Phylogenetic Analysis of Bovine Non-aureus Staphylococci Species Based on Whole-Genome Sequencing.</title>
        <authorList>
            <person name="Naushad S."/>
            <person name="Barkema H.W."/>
            <person name="Luby C."/>
            <person name="Condas L.A."/>
            <person name="Nobrega D.B."/>
            <person name="Carson D.A."/>
            <person name="De Buck J."/>
        </authorList>
    </citation>
    <scope>NUCLEOTIDE SEQUENCE [LARGE SCALE GENOMIC DNA]</scope>
    <source>
        <strain evidence="1 2">SNUC 2993</strain>
    </source>
</reference>
<evidence type="ECO:0000313" key="2">
    <source>
        <dbReference type="Proteomes" id="UP000240717"/>
    </source>
</evidence>
<dbReference type="Pfam" id="PF16993">
    <property type="entry name" value="Asp1"/>
    <property type="match status" value="1"/>
</dbReference>
<dbReference type="STRING" id="1194526.A284_00690"/>
<dbReference type="NCBIfam" id="TIGR03713">
    <property type="entry name" value="acc_sec_asp1"/>
    <property type="match status" value="1"/>
</dbReference>
<dbReference type="InterPro" id="IPR022372">
    <property type="entry name" value="Accessory_SS_Asp1"/>
</dbReference>
<dbReference type="GO" id="GO:0015031">
    <property type="term" value="P:protein transport"/>
    <property type="evidence" value="ECO:0007669"/>
    <property type="project" value="InterPro"/>
</dbReference>
<organism evidence="1 2">
    <name type="scientific">Staphylococcus warneri</name>
    <dbReference type="NCBI Taxonomy" id="1292"/>
    <lineage>
        <taxon>Bacteria</taxon>
        <taxon>Bacillati</taxon>
        <taxon>Bacillota</taxon>
        <taxon>Bacilli</taxon>
        <taxon>Bacillales</taxon>
        <taxon>Staphylococcaceae</taxon>
        <taxon>Staphylococcus</taxon>
    </lineage>
</organism>
<comment type="caution">
    <text evidence="1">The sequence shown here is derived from an EMBL/GenBank/DDBJ whole genome shotgun (WGS) entry which is preliminary data.</text>
</comment>
<gene>
    <name evidence="1" type="primary">asp1</name>
    <name evidence="1" type="ORF">BU085_07615</name>
</gene>
<dbReference type="AlphaFoldDB" id="A0A2T4PZW6"/>